<dbReference type="CDD" id="cd00063">
    <property type="entry name" value="FN3"/>
    <property type="match status" value="2"/>
</dbReference>
<protein>
    <submittedName>
        <fullName evidence="12">Receptor type tyrosine protein phosphatase O</fullName>
    </submittedName>
</protein>
<comment type="subcellular location">
    <subcellularLocation>
        <location evidence="1">Membrane</location>
        <topology evidence="1">Single-pass membrane protein</topology>
    </subcellularLocation>
</comment>
<dbReference type="SUPFAM" id="SSF52799">
    <property type="entry name" value="(Phosphotyrosine protein) phosphatases II"/>
    <property type="match status" value="1"/>
</dbReference>
<dbReference type="AlphaFoldDB" id="A0A068YK97"/>
<feature type="domain" description="Fibronectin type-III" evidence="11">
    <location>
        <begin position="48"/>
        <end position="137"/>
    </location>
</feature>
<dbReference type="PROSITE" id="PS00383">
    <property type="entry name" value="TYR_PHOSPHATASE_1"/>
    <property type="match status" value="1"/>
</dbReference>
<dbReference type="Gene3D" id="2.60.40.10">
    <property type="entry name" value="Immunoglobulins"/>
    <property type="match status" value="2"/>
</dbReference>
<dbReference type="PROSITE" id="PS50056">
    <property type="entry name" value="TYR_PHOSPHATASE_2"/>
    <property type="match status" value="1"/>
</dbReference>
<keyword evidence="13" id="KW-1185">Reference proteome</keyword>
<dbReference type="InterPro" id="IPR013783">
    <property type="entry name" value="Ig-like_fold"/>
</dbReference>
<dbReference type="GO" id="GO:0016020">
    <property type="term" value="C:membrane"/>
    <property type="evidence" value="ECO:0007669"/>
    <property type="project" value="UniProtKB-SubCell"/>
</dbReference>
<dbReference type="InterPro" id="IPR036116">
    <property type="entry name" value="FN3_sf"/>
</dbReference>
<dbReference type="CDD" id="cd00047">
    <property type="entry name" value="PTPc"/>
    <property type="match status" value="1"/>
</dbReference>
<dbReference type="InterPro" id="IPR000242">
    <property type="entry name" value="PTP_cat"/>
</dbReference>
<evidence type="ECO:0000259" key="11">
    <source>
        <dbReference type="PROSITE" id="PS50853"/>
    </source>
</evidence>
<dbReference type="OrthoDB" id="9979034at2759"/>
<evidence type="ECO:0000256" key="5">
    <source>
        <dbReference type="ARBA" id="ARBA00023136"/>
    </source>
</evidence>
<feature type="domain" description="Fibronectin type-III" evidence="11">
    <location>
        <begin position="166"/>
        <end position="250"/>
    </location>
</feature>
<keyword evidence="12" id="KW-0675">Receptor</keyword>
<dbReference type="SUPFAM" id="SSF49265">
    <property type="entry name" value="Fibronectin type III"/>
    <property type="match status" value="2"/>
</dbReference>
<dbReference type="Gene3D" id="3.90.190.10">
    <property type="entry name" value="Protein tyrosine phosphatase superfamily"/>
    <property type="match status" value="1"/>
</dbReference>
<organism evidence="12 13">
    <name type="scientific">Echinococcus multilocularis</name>
    <name type="common">Fox tapeworm</name>
    <dbReference type="NCBI Taxonomy" id="6211"/>
    <lineage>
        <taxon>Eukaryota</taxon>
        <taxon>Metazoa</taxon>
        <taxon>Spiralia</taxon>
        <taxon>Lophotrochozoa</taxon>
        <taxon>Platyhelminthes</taxon>
        <taxon>Cestoda</taxon>
        <taxon>Eucestoda</taxon>
        <taxon>Cyclophyllidea</taxon>
        <taxon>Taeniidae</taxon>
        <taxon>Echinococcus</taxon>
    </lineage>
</organism>
<evidence type="ECO:0000256" key="1">
    <source>
        <dbReference type="ARBA" id="ARBA00004167"/>
    </source>
</evidence>
<dbReference type="GO" id="GO:0004725">
    <property type="term" value="F:protein tyrosine phosphatase activity"/>
    <property type="evidence" value="ECO:0007669"/>
    <property type="project" value="UniProtKB-EC"/>
</dbReference>
<keyword evidence="2" id="KW-0732">Signal</keyword>
<dbReference type="PRINTS" id="PR00700">
    <property type="entry name" value="PRTYPHPHTASE"/>
</dbReference>
<evidence type="ECO:0000259" key="9">
    <source>
        <dbReference type="PROSITE" id="PS50055"/>
    </source>
</evidence>
<evidence type="ECO:0000256" key="6">
    <source>
        <dbReference type="ARBA" id="ARBA00051722"/>
    </source>
</evidence>
<dbReference type="InterPro" id="IPR003595">
    <property type="entry name" value="Tyr_Pase_cat"/>
</dbReference>
<evidence type="ECO:0000313" key="12">
    <source>
        <dbReference type="EMBL" id="CDS43700.1"/>
    </source>
</evidence>
<feature type="region of interest" description="Disordered" evidence="7">
    <location>
        <begin position="331"/>
        <end position="350"/>
    </location>
</feature>
<dbReference type="InterPro" id="IPR029021">
    <property type="entry name" value="Prot-tyrosine_phosphatase-like"/>
</dbReference>
<dbReference type="InterPro" id="IPR050348">
    <property type="entry name" value="Protein-Tyr_Phosphatase"/>
</dbReference>
<feature type="transmembrane region" description="Helical" evidence="8">
    <location>
        <begin position="296"/>
        <end position="316"/>
    </location>
</feature>
<keyword evidence="8" id="KW-0812">Transmembrane</keyword>
<evidence type="ECO:0000256" key="7">
    <source>
        <dbReference type="SAM" id="MobiDB-lite"/>
    </source>
</evidence>
<keyword evidence="5 8" id="KW-0472">Membrane</keyword>
<dbReference type="PANTHER" id="PTHR19134">
    <property type="entry name" value="RECEPTOR-TYPE TYROSINE-PROTEIN PHOSPHATASE"/>
    <property type="match status" value="1"/>
</dbReference>
<dbReference type="InterPro" id="IPR000387">
    <property type="entry name" value="Tyr_Pase_dom"/>
</dbReference>
<dbReference type="SMART" id="SM00404">
    <property type="entry name" value="PTPc_motif"/>
    <property type="match status" value="1"/>
</dbReference>
<dbReference type="SMART" id="SM00194">
    <property type="entry name" value="PTPc"/>
    <property type="match status" value="1"/>
</dbReference>
<proteinExistence type="predicted"/>
<dbReference type="Proteomes" id="UP000017246">
    <property type="component" value="Unassembled WGS sequence"/>
</dbReference>
<evidence type="ECO:0000313" key="13">
    <source>
        <dbReference type="Proteomes" id="UP000017246"/>
    </source>
</evidence>
<dbReference type="PROSITE" id="PS50055">
    <property type="entry name" value="TYR_PHOSPHATASE_PTP"/>
    <property type="match status" value="1"/>
</dbReference>
<dbReference type="InterPro" id="IPR016130">
    <property type="entry name" value="Tyr_Pase_AS"/>
</dbReference>
<dbReference type="PANTHER" id="PTHR19134:SF449">
    <property type="entry name" value="TYROSINE-PROTEIN PHOSPHATASE 1"/>
    <property type="match status" value="1"/>
</dbReference>
<dbReference type="PROSITE" id="PS50853">
    <property type="entry name" value="FN3"/>
    <property type="match status" value="2"/>
</dbReference>
<feature type="domain" description="Tyrosine-protein phosphatase" evidence="9">
    <location>
        <begin position="387"/>
        <end position="683"/>
    </location>
</feature>
<dbReference type="EMBL" id="LN902848">
    <property type="protein sequence ID" value="CDS43700.1"/>
    <property type="molecule type" value="Genomic_DNA"/>
</dbReference>
<evidence type="ECO:0000256" key="8">
    <source>
        <dbReference type="SAM" id="Phobius"/>
    </source>
</evidence>
<dbReference type="eggNOG" id="KOG4228">
    <property type="taxonomic scope" value="Eukaryota"/>
</dbReference>
<evidence type="ECO:0000256" key="2">
    <source>
        <dbReference type="ARBA" id="ARBA00022729"/>
    </source>
</evidence>
<keyword evidence="3" id="KW-0378">Hydrolase</keyword>
<dbReference type="STRING" id="6211.A0A068YK97"/>
<comment type="catalytic activity">
    <reaction evidence="6">
        <text>O-phospho-L-tyrosyl-[protein] + H2O = L-tyrosyl-[protein] + phosphate</text>
        <dbReference type="Rhea" id="RHEA:10684"/>
        <dbReference type="Rhea" id="RHEA-COMP:10136"/>
        <dbReference type="Rhea" id="RHEA-COMP:20101"/>
        <dbReference type="ChEBI" id="CHEBI:15377"/>
        <dbReference type="ChEBI" id="CHEBI:43474"/>
        <dbReference type="ChEBI" id="CHEBI:46858"/>
        <dbReference type="ChEBI" id="CHEBI:61978"/>
        <dbReference type="EC" id="3.1.3.48"/>
    </reaction>
</comment>
<evidence type="ECO:0000259" key="10">
    <source>
        <dbReference type="PROSITE" id="PS50056"/>
    </source>
</evidence>
<accession>A0A068YK97</accession>
<feature type="domain" description="Tyrosine specific protein phosphatases" evidence="10">
    <location>
        <begin position="594"/>
        <end position="674"/>
    </location>
</feature>
<reference evidence="12" key="1">
    <citation type="journal article" date="2013" name="Nature">
        <title>The genomes of four tapeworm species reveal adaptations to parasitism.</title>
        <authorList>
            <person name="Tsai I.J."/>
            <person name="Zarowiecki M."/>
            <person name="Holroyd N."/>
            <person name="Garciarrubio A."/>
            <person name="Sanchez-Flores A."/>
            <person name="Brooks K.L."/>
            <person name="Tracey A."/>
            <person name="Bobes R.J."/>
            <person name="Fragoso G."/>
            <person name="Sciutto E."/>
            <person name="Aslett M."/>
            <person name="Beasley H."/>
            <person name="Bennett H.M."/>
            <person name="Cai J."/>
            <person name="Camicia F."/>
            <person name="Clark R."/>
            <person name="Cucher M."/>
            <person name="De Silva N."/>
            <person name="Day T.A."/>
            <person name="Deplazes P."/>
            <person name="Estrada K."/>
            <person name="Fernandez C."/>
            <person name="Holland P.W."/>
            <person name="Hou J."/>
            <person name="Hu S."/>
            <person name="Huckvale T."/>
            <person name="Hung S.S."/>
            <person name="Kamenetzky L."/>
            <person name="Keane J.A."/>
            <person name="Kiss F."/>
            <person name="Koziol U."/>
            <person name="Lambert O."/>
            <person name="Liu K."/>
            <person name="Luo X."/>
            <person name="Luo Y."/>
            <person name="Macchiaroli N."/>
            <person name="Nichol S."/>
            <person name="Paps J."/>
            <person name="Parkinson J."/>
            <person name="Pouchkina-Stantcheva N."/>
            <person name="Riddiford N."/>
            <person name="Rosenzvit M."/>
            <person name="Salinas G."/>
            <person name="Wasmuth J.D."/>
            <person name="Zamanian M."/>
            <person name="Zheng Y."/>
            <person name="Cai X."/>
            <person name="Soberon X."/>
            <person name="Olson P.D."/>
            <person name="Laclette J.P."/>
            <person name="Brehm K."/>
            <person name="Berriman M."/>
            <person name="Garciarrubio A."/>
            <person name="Bobes R.J."/>
            <person name="Fragoso G."/>
            <person name="Sanchez-Flores A."/>
            <person name="Estrada K."/>
            <person name="Cevallos M.A."/>
            <person name="Morett E."/>
            <person name="Gonzalez V."/>
            <person name="Portillo T."/>
            <person name="Ochoa-Leyva A."/>
            <person name="Jose M.V."/>
            <person name="Sciutto E."/>
            <person name="Landa A."/>
            <person name="Jimenez L."/>
            <person name="Valdes V."/>
            <person name="Carrero J.C."/>
            <person name="Larralde C."/>
            <person name="Morales-Montor J."/>
            <person name="Limon-Lason J."/>
            <person name="Soberon X."/>
            <person name="Laclette J.P."/>
        </authorList>
    </citation>
    <scope>NUCLEOTIDE SEQUENCE [LARGE SCALE GENOMIC DNA]</scope>
</reference>
<reference evidence="12" key="2">
    <citation type="submission" date="2015-11" db="EMBL/GenBank/DDBJ databases">
        <authorList>
            <person name="Zhang Y."/>
            <person name="Guo Z."/>
        </authorList>
    </citation>
    <scope>NUCLEOTIDE SEQUENCE</scope>
</reference>
<gene>
    <name evidence="12" type="ORF">EmuJ_001149500</name>
</gene>
<dbReference type="InterPro" id="IPR003961">
    <property type="entry name" value="FN3_dom"/>
</dbReference>
<name>A0A068YK97_ECHMU</name>
<sequence length="746" mass="81370">MAATVTTLVAGPQLASGEDVFAFSSVPKSGEYICSEPTCASVTIPMQAPKAIILTASNHTAVEVAWDPQSTNDNSDVFFACVDGLKANHCCGERNESKCTITNLLPRTPYKVCVQACQPNTTASSLVRGSPLVSSGDVISFSSNLESDKYICSEPTCTSVTIAMQAPNNIILTASNHTAVEVAWDAPSIKDDSDVFAAYIKGLDANKCQGEQNESKCTIGSLLPLTPYTVCVLACHPNATMAATVTTLVAGPQLASGEDVFAFSSVPKSGEYICSEPTCASVTIPMQVADNLLTKILLGIFIPLIIIILLVLLFVFRKRIPFIRDLFDKESTAEDGESDTSRQESSPPFPIEYYAPPGPGTLSNVPPPIPIENFAANLRVLNANNGFQALFQTLNSLAASEIEEKYRLTKVAAAQNGNRNRYSDMPPYDQSLVLVGRPWSTVINDPQSQITVSEVEKGYVNASYVRRPEYGSGGEALVSSFSTRPAYIATQGPLKSTVTDFLTMVCQQRCPLIIMLCQSIEDGKIKCTQYWPDGMTSTFESEKCTVEVRKESEENLGSVIRRELKIHPSSEASPWTVTQFHYTGWVDNSVPNVESFYNLVVMQNDFSAEHPMGVECGPTVVHCSAGVGRTGTFMAARFLLDRLRTNPQNVDIVGTVLAMRKWRPNLVQVWSQLQFLYDFVDSCLGKENLGVKPIAPGPKALPAAPYVEYANNSRSSRPVARRGEASYRLQCMFKCRIYAYQPHHLT</sequence>
<keyword evidence="4" id="KW-0904">Protein phosphatase</keyword>
<dbReference type="Pfam" id="PF00102">
    <property type="entry name" value="Y_phosphatase"/>
    <property type="match status" value="1"/>
</dbReference>
<keyword evidence="8" id="KW-1133">Transmembrane helix</keyword>
<evidence type="ECO:0000256" key="3">
    <source>
        <dbReference type="ARBA" id="ARBA00022801"/>
    </source>
</evidence>
<evidence type="ECO:0000256" key="4">
    <source>
        <dbReference type="ARBA" id="ARBA00022912"/>
    </source>
</evidence>
<dbReference type="SMART" id="SM00060">
    <property type="entry name" value="FN3"/>
    <property type="match status" value="2"/>
</dbReference>